<keyword evidence="5" id="KW-0812">Transmembrane</keyword>
<dbReference type="Pfam" id="PF00746">
    <property type="entry name" value="Gram_pos_anchor"/>
    <property type="match status" value="1"/>
</dbReference>
<evidence type="ECO:0000256" key="2">
    <source>
        <dbReference type="ARBA" id="ARBA00022525"/>
    </source>
</evidence>
<reference evidence="9 10" key="1">
    <citation type="submission" date="2017-05" db="EMBL/GenBank/DDBJ databases">
        <title>Vagococcus spp. assemblies.</title>
        <authorList>
            <person name="Gulvik C.A."/>
        </authorList>
    </citation>
    <scope>NUCLEOTIDE SEQUENCE [LARGE SCALE GENOMIC DNA]</scope>
    <source>
        <strain evidence="9 10">NCFB 2777</strain>
    </source>
</reference>
<dbReference type="OrthoDB" id="2193404at2"/>
<feature type="domain" description="Gram-positive pilin subunit D1 N-terminal" evidence="7">
    <location>
        <begin position="39"/>
        <end position="188"/>
    </location>
</feature>
<keyword evidence="1" id="KW-0134">Cell wall</keyword>
<dbReference type="Pfam" id="PF16555">
    <property type="entry name" value="GramPos_pilinD1"/>
    <property type="match status" value="1"/>
</dbReference>
<evidence type="ECO:0000256" key="1">
    <source>
        <dbReference type="ARBA" id="ARBA00022512"/>
    </source>
</evidence>
<evidence type="ECO:0000256" key="3">
    <source>
        <dbReference type="ARBA" id="ARBA00022729"/>
    </source>
</evidence>
<dbReference type="NCBIfam" id="TIGR04226">
    <property type="entry name" value="RrgB_K2N_iso_D2"/>
    <property type="match status" value="1"/>
</dbReference>
<evidence type="ECO:0000259" key="8">
    <source>
        <dbReference type="Pfam" id="PF17802"/>
    </source>
</evidence>
<proteinExistence type="predicted"/>
<dbReference type="InterPro" id="IPR019931">
    <property type="entry name" value="LPXTG_anchor"/>
</dbReference>
<dbReference type="NCBIfam" id="TIGR01167">
    <property type="entry name" value="LPXTG_anchor"/>
    <property type="match status" value="1"/>
</dbReference>
<dbReference type="InterPro" id="IPR026466">
    <property type="entry name" value="Fim_isopep_form_D2_dom"/>
</dbReference>
<dbReference type="Proteomes" id="UP000287239">
    <property type="component" value="Unassembled WGS sequence"/>
</dbReference>
<evidence type="ECO:0008006" key="11">
    <source>
        <dbReference type="Google" id="ProtNLM"/>
    </source>
</evidence>
<gene>
    <name evidence="9" type="ORF">CBF35_00600</name>
</gene>
<evidence type="ECO:0000313" key="10">
    <source>
        <dbReference type="Proteomes" id="UP000287239"/>
    </source>
</evidence>
<evidence type="ECO:0000256" key="4">
    <source>
        <dbReference type="ARBA" id="ARBA00023088"/>
    </source>
</evidence>
<dbReference type="Gene3D" id="2.60.40.10">
    <property type="entry name" value="Immunoglobulins"/>
    <property type="match status" value="3"/>
</dbReference>
<evidence type="ECO:0000259" key="6">
    <source>
        <dbReference type="Pfam" id="PF00746"/>
    </source>
</evidence>
<evidence type="ECO:0000259" key="7">
    <source>
        <dbReference type="Pfam" id="PF16555"/>
    </source>
</evidence>
<feature type="transmembrane region" description="Helical" evidence="5">
    <location>
        <begin position="593"/>
        <end position="613"/>
    </location>
</feature>
<keyword evidence="4" id="KW-0572">Peptidoglycan-anchor</keyword>
<dbReference type="InterPro" id="IPR013783">
    <property type="entry name" value="Ig-like_fold"/>
</dbReference>
<accession>A0A429ZW06</accession>
<keyword evidence="2" id="KW-0964">Secreted</keyword>
<dbReference type="Pfam" id="PF17802">
    <property type="entry name" value="SpaA"/>
    <property type="match status" value="1"/>
</dbReference>
<dbReference type="InterPro" id="IPR032364">
    <property type="entry name" value="GramPos_pilinD1_N"/>
</dbReference>
<organism evidence="9 10">
    <name type="scientific">Vagococcus salmoninarum</name>
    <dbReference type="NCBI Taxonomy" id="2739"/>
    <lineage>
        <taxon>Bacteria</taxon>
        <taxon>Bacillati</taxon>
        <taxon>Bacillota</taxon>
        <taxon>Bacilli</taxon>
        <taxon>Lactobacillales</taxon>
        <taxon>Enterococcaceae</taxon>
        <taxon>Vagococcus</taxon>
    </lineage>
</organism>
<keyword evidence="5" id="KW-0472">Membrane</keyword>
<protein>
    <recommendedName>
        <fullName evidence="11">Gram-positive cocci surface proteins LPxTG domain-containing protein</fullName>
    </recommendedName>
</protein>
<sequence length="619" mass="67185">MIMKKTIFRKTVAILTTLILTLPVLLGLTGMMEVSAAETTQKVTLHKRALLETEKPEGGIVNDGTIKPEFPGKPLPGVIFTAYDVTSLYNQYRLANDSVEAAFNKLKTADTTGLTTYTYDATNEAGTSSFDLPVSSTVNGKIMNAVYVIKETTAPTSVVKADNIVIALPFYQEGTTTAMTEVNLYPKNYQIQQTLEFTKYGADSNGENEVVLEGAKFVLKDGNNKYLKVTPLASGLPDFSGVTVKDVDVREFTSTVDGSVVAADLALENGTYTFEEISSADPYHMTNLAGSIVTATILDGKITYKYYDAQGKELTAEEGATAYNYDVPTPVKTVDDEDADLDQVLNYTATLKIPTDAASYTTFDLVDIPDERLALLSELGTLKATIAGTDIELTTVPTAEGENGFRFAFYGNPTDKATIIANIGKTITIEFQMTIKEGAVIDSPISNELIFENNFKDSKDTAKVQTHGKKFVKVDAYKDTPLAGAEFLVLRQGTDTTEYRTYDKDTKVYGWTTNREAANRLILVSGAEGQFEVSGLATGDYQLEEIKAPNGYQLPVQPLFDFTVTETSYTDSAQILSVPNSENGILPSTGGKGIIAFVAVGLSALLVGGIYFYKRQQFA</sequence>
<dbReference type="InterPro" id="IPR041033">
    <property type="entry name" value="SpaA_PFL_dom_1"/>
</dbReference>
<evidence type="ECO:0000256" key="5">
    <source>
        <dbReference type="SAM" id="Phobius"/>
    </source>
</evidence>
<keyword evidence="3" id="KW-0732">Signal</keyword>
<dbReference type="EMBL" id="NGJU01000001">
    <property type="protein sequence ID" value="RST97826.1"/>
    <property type="molecule type" value="Genomic_DNA"/>
</dbReference>
<keyword evidence="5" id="KW-1133">Transmembrane helix</keyword>
<dbReference type="Gene3D" id="2.60.40.740">
    <property type="match status" value="1"/>
</dbReference>
<comment type="caution">
    <text evidence="9">The sequence shown here is derived from an EMBL/GenBank/DDBJ whole genome shotgun (WGS) entry which is preliminary data.</text>
</comment>
<evidence type="ECO:0000313" key="9">
    <source>
        <dbReference type="EMBL" id="RST97826.1"/>
    </source>
</evidence>
<feature type="domain" description="SpaA-like prealbumin fold" evidence="8">
    <location>
        <begin position="470"/>
        <end position="571"/>
    </location>
</feature>
<feature type="domain" description="Gram-positive cocci surface proteins LPxTG" evidence="6">
    <location>
        <begin position="586"/>
        <end position="615"/>
    </location>
</feature>
<keyword evidence="10" id="KW-1185">Reference proteome</keyword>
<name>A0A429ZW06_9ENTE</name>
<dbReference type="AlphaFoldDB" id="A0A429ZW06"/>